<protein>
    <recommendedName>
        <fullName evidence="1">TnsA endonuclease N-terminal domain-containing protein</fullName>
    </recommendedName>
</protein>
<dbReference type="OrthoDB" id="509902at2"/>
<dbReference type="RefSeq" id="WP_092747838.1">
    <property type="nucleotide sequence ID" value="NZ_FMYL01000005.1"/>
</dbReference>
<gene>
    <name evidence="2" type="ORF">SAMN05421733_10593</name>
</gene>
<proteinExistence type="predicted"/>
<keyword evidence="3" id="KW-1185">Reference proteome</keyword>
<dbReference type="EMBL" id="FMYL01000005">
    <property type="protein sequence ID" value="SDB92567.1"/>
    <property type="molecule type" value="Genomic_DNA"/>
</dbReference>
<dbReference type="Pfam" id="PF08722">
    <property type="entry name" value="Tn7_TnsA-like_N"/>
    <property type="match status" value="1"/>
</dbReference>
<accession>A0A1G6HE18</accession>
<dbReference type="InterPro" id="IPR014833">
    <property type="entry name" value="TnsA_N"/>
</dbReference>
<feature type="domain" description="TnsA endonuclease N-terminal" evidence="1">
    <location>
        <begin position="78"/>
        <end position="150"/>
    </location>
</feature>
<dbReference type="AlphaFoldDB" id="A0A1G6HE18"/>
<dbReference type="STRING" id="1219383.SAMN05421733_10593"/>
<organism evidence="2 3">
    <name type="scientific">Acinetobacter boissieri</name>
    <dbReference type="NCBI Taxonomy" id="1219383"/>
    <lineage>
        <taxon>Bacteria</taxon>
        <taxon>Pseudomonadati</taxon>
        <taxon>Pseudomonadota</taxon>
        <taxon>Gammaproteobacteria</taxon>
        <taxon>Moraxellales</taxon>
        <taxon>Moraxellaceae</taxon>
        <taxon>Acinetobacter</taxon>
    </lineage>
</organism>
<evidence type="ECO:0000313" key="2">
    <source>
        <dbReference type="EMBL" id="SDB92567.1"/>
    </source>
</evidence>
<reference evidence="3" key="1">
    <citation type="submission" date="2016-09" db="EMBL/GenBank/DDBJ databases">
        <authorList>
            <person name="Varghese N."/>
            <person name="Submissions S."/>
        </authorList>
    </citation>
    <scope>NUCLEOTIDE SEQUENCE [LARGE SCALE GENOMIC DNA]</scope>
    <source>
        <strain evidence="3">ANC 4422</strain>
    </source>
</reference>
<evidence type="ECO:0000259" key="1">
    <source>
        <dbReference type="Pfam" id="PF08722"/>
    </source>
</evidence>
<sequence length="237" mass="27316">MSYPISHIQQHIQQLIHEQIHSAFNQKPNIAGTLHGQRRIYQGCLERRTSLFPSRKAGGSVALESFLELAYAVQLESHPAVQSYRTQALKIPIGQNLELYPDFLIRTHKGDFEVHEVKPSIQHLSLESLQRFERLASILASINIPFKLVDANTLPQRQSLTQLLHLYSRGHLQDWTSLEIELARDLLIRYELDDLEQAYSILEKDQLSPQLADYLLFHQIIQIKNSKNNHLMLGVDL</sequence>
<evidence type="ECO:0000313" key="3">
    <source>
        <dbReference type="Proteomes" id="UP000242501"/>
    </source>
</evidence>
<name>A0A1G6HE18_9GAMM</name>
<dbReference type="Proteomes" id="UP000242501">
    <property type="component" value="Unassembled WGS sequence"/>
</dbReference>